<dbReference type="InterPro" id="IPR046335">
    <property type="entry name" value="LacI/GalR-like_sensor"/>
</dbReference>
<evidence type="ECO:0000256" key="1">
    <source>
        <dbReference type="ARBA" id="ARBA00023015"/>
    </source>
</evidence>
<dbReference type="Gene3D" id="1.10.260.40">
    <property type="entry name" value="lambda repressor-like DNA-binding domains"/>
    <property type="match status" value="1"/>
</dbReference>
<dbReference type="SUPFAM" id="SSF53822">
    <property type="entry name" value="Periplasmic binding protein-like I"/>
    <property type="match status" value="1"/>
</dbReference>
<keyword evidence="7" id="KW-1185">Reference proteome</keyword>
<dbReference type="SMART" id="SM00354">
    <property type="entry name" value="HTH_LACI"/>
    <property type="match status" value="1"/>
</dbReference>
<name>A0AAE4AJZ2_9FIRM</name>
<organism evidence="6 7">
    <name type="scientific">Moryella indoligenes</name>
    <dbReference type="NCBI Taxonomy" id="371674"/>
    <lineage>
        <taxon>Bacteria</taxon>
        <taxon>Bacillati</taxon>
        <taxon>Bacillota</taxon>
        <taxon>Clostridia</taxon>
        <taxon>Lachnospirales</taxon>
        <taxon>Lachnospiraceae</taxon>
        <taxon>Moryella</taxon>
    </lineage>
</organism>
<dbReference type="Proteomes" id="UP001241537">
    <property type="component" value="Unassembled WGS sequence"/>
</dbReference>
<feature type="domain" description="HTH cro/C1-type" evidence="5">
    <location>
        <begin position="1"/>
        <end position="45"/>
    </location>
</feature>
<dbReference type="GO" id="GO:0003700">
    <property type="term" value="F:DNA-binding transcription factor activity"/>
    <property type="evidence" value="ECO:0007669"/>
    <property type="project" value="TreeGrafter"/>
</dbReference>
<evidence type="ECO:0000256" key="2">
    <source>
        <dbReference type="ARBA" id="ARBA00023125"/>
    </source>
</evidence>
<reference evidence="6" key="1">
    <citation type="submission" date="2023-07" db="EMBL/GenBank/DDBJ databases">
        <title>Genomic Encyclopedia of Type Strains, Phase IV (KMG-IV): sequencing the most valuable type-strain genomes for metagenomic binning, comparative biology and taxonomic classification.</title>
        <authorList>
            <person name="Goeker M."/>
        </authorList>
    </citation>
    <scope>NUCLEOTIDE SEQUENCE</scope>
    <source>
        <strain evidence="6">DSM 19659</strain>
    </source>
</reference>
<dbReference type="Pfam" id="PF13377">
    <property type="entry name" value="Peripla_BP_3"/>
    <property type="match status" value="1"/>
</dbReference>
<evidence type="ECO:0000313" key="7">
    <source>
        <dbReference type="Proteomes" id="UP001241537"/>
    </source>
</evidence>
<dbReference type="AlphaFoldDB" id="A0AAE4AJZ2"/>
<dbReference type="PANTHER" id="PTHR30146">
    <property type="entry name" value="LACI-RELATED TRANSCRIPTIONAL REPRESSOR"/>
    <property type="match status" value="1"/>
</dbReference>
<accession>A0AAE4AJZ2</accession>
<dbReference type="PROSITE" id="PS50943">
    <property type="entry name" value="HTH_CROC1"/>
    <property type="match status" value="1"/>
</dbReference>
<dbReference type="RefSeq" id="WP_106612739.1">
    <property type="nucleotide sequence ID" value="NZ_JAUSTO010000001.1"/>
</dbReference>
<dbReference type="GO" id="GO:0000976">
    <property type="term" value="F:transcription cis-regulatory region binding"/>
    <property type="evidence" value="ECO:0007669"/>
    <property type="project" value="TreeGrafter"/>
</dbReference>
<evidence type="ECO:0000259" key="5">
    <source>
        <dbReference type="PROSITE" id="PS50943"/>
    </source>
</evidence>
<keyword evidence="2" id="KW-0238">DNA-binding</keyword>
<dbReference type="PROSITE" id="PS50932">
    <property type="entry name" value="HTH_LACI_2"/>
    <property type="match status" value="1"/>
</dbReference>
<evidence type="ECO:0000259" key="4">
    <source>
        <dbReference type="PROSITE" id="PS50932"/>
    </source>
</evidence>
<keyword evidence="3" id="KW-0804">Transcription</keyword>
<protein>
    <submittedName>
        <fullName evidence="6">LacI family transcriptional regulator</fullName>
    </submittedName>
</protein>
<evidence type="ECO:0000313" key="6">
    <source>
        <dbReference type="EMBL" id="MDQ0151495.1"/>
    </source>
</evidence>
<gene>
    <name evidence="6" type="ORF">J2S20_000169</name>
</gene>
<dbReference type="InterPro" id="IPR001387">
    <property type="entry name" value="Cro/C1-type_HTH"/>
</dbReference>
<feature type="domain" description="HTH lacI-type" evidence="4">
    <location>
        <begin position="1"/>
        <end position="55"/>
    </location>
</feature>
<dbReference type="SUPFAM" id="SSF47413">
    <property type="entry name" value="lambda repressor-like DNA-binding domains"/>
    <property type="match status" value="1"/>
</dbReference>
<dbReference type="CDD" id="cd01392">
    <property type="entry name" value="HTH_LacI"/>
    <property type="match status" value="1"/>
</dbReference>
<dbReference type="PANTHER" id="PTHR30146:SF109">
    <property type="entry name" value="HTH-TYPE TRANSCRIPTIONAL REGULATOR GALS"/>
    <property type="match status" value="1"/>
</dbReference>
<proteinExistence type="predicted"/>
<comment type="caution">
    <text evidence="6">The sequence shown here is derived from an EMBL/GenBank/DDBJ whole genome shotgun (WGS) entry which is preliminary data.</text>
</comment>
<sequence>MTIRELSKITGFSPSAISIVLNGKKGVSDETREKIRKALEKYDYHPSPKRAAAERNVLVMKYYKNGFFVEENQGFISMIIDAIEGQLRKENIGMTLTVMKSDLEQGLKNLDYEKYAGMIMIGTELRREEYQLMGDIRIPFVVVDNNIPSHSYSSVCMNNYENVRLALLYLRKCGHRQIGFLGSSMDTENFREREEAFRKLVHELELSFDEQHDYKLNPTMIGTHDDFLAHLEGDVTLPSAFFAENDTIALGAMKALKEKGYKIPRDVSIIGFDDIPYASISSPALTTVHVQRKLIGRQAVLQLLQLISDPGFSTMKTELTGRLVVRDSVRVLPQP</sequence>
<dbReference type="InterPro" id="IPR000843">
    <property type="entry name" value="HTH_LacI"/>
</dbReference>
<dbReference type="Gene3D" id="3.40.50.2300">
    <property type="match status" value="2"/>
</dbReference>
<keyword evidence="1" id="KW-0805">Transcription regulation</keyword>
<dbReference type="EMBL" id="JAUSTO010000001">
    <property type="protein sequence ID" value="MDQ0151495.1"/>
    <property type="molecule type" value="Genomic_DNA"/>
</dbReference>
<dbReference type="InterPro" id="IPR028082">
    <property type="entry name" value="Peripla_BP_I"/>
</dbReference>
<dbReference type="InterPro" id="IPR010982">
    <property type="entry name" value="Lambda_DNA-bd_dom_sf"/>
</dbReference>
<dbReference type="Pfam" id="PF00356">
    <property type="entry name" value="LacI"/>
    <property type="match status" value="1"/>
</dbReference>
<evidence type="ECO:0000256" key="3">
    <source>
        <dbReference type="ARBA" id="ARBA00023163"/>
    </source>
</evidence>